<dbReference type="AlphaFoldDB" id="A0AAW6XXY3"/>
<sequence>HSVFEKTRICTGCGYPTRLAHDDDMDGWFEVKQTFCIACETKDRFQADTEKTKPTPGMVPTLEITKQ</sequence>
<name>A0AAW6XXY3_STRAG</name>
<proteinExistence type="predicted"/>
<gene>
    <name evidence="2" type="ORF">QP229_10920</name>
</gene>
<feature type="non-terminal residue" evidence="2">
    <location>
        <position position="1"/>
    </location>
</feature>
<protein>
    <submittedName>
        <fullName evidence="2">Uncharacterized protein</fullName>
    </submittedName>
</protein>
<reference evidence="2" key="1">
    <citation type="submission" date="2023-05" db="EMBL/GenBank/DDBJ databases">
        <title>Cataloging the Phylogenetic Diversity of Human Bladder Bacteria.</title>
        <authorList>
            <person name="Du J."/>
        </authorList>
    </citation>
    <scope>NUCLEOTIDE SEQUENCE</scope>
    <source>
        <strain evidence="2">UMB8703</strain>
    </source>
</reference>
<organism evidence="2 3">
    <name type="scientific">Streptococcus agalactiae</name>
    <dbReference type="NCBI Taxonomy" id="1311"/>
    <lineage>
        <taxon>Bacteria</taxon>
        <taxon>Bacillati</taxon>
        <taxon>Bacillota</taxon>
        <taxon>Bacilli</taxon>
        <taxon>Lactobacillales</taxon>
        <taxon>Streptococcaceae</taxon>
        <taxon>Streptococcus</taxon>
    </lineage>
</organism>
<feature type="region of interest" description="Disordered" evidence="1">
    <location>
        <begin position="47"/>
        <end position="67"/>
    </location>
</feature>
<evidence type="ECO:0000313" key="3">
    <source>
        <dbReference type="Proteomes" id="UP001230629"/>
    </source>
</evidence>
<evidence type="ECO:0000256" key="1">
    <source>
        <dbReference type="SAM" id="MobiDB-lite"/>
    </source>
</evidence>
<comment type="caution">
    <text evidence="2">The sequence shown here is derived from an EMBL/GenBank/DDBJ whole genome shotgun (WGS) entry which is preliminary data.</text>
</comment>
<accession>A0AAW6XXY3</accession>
<dbReference type="EMBL" id="JASOIH010000119">
    <property type="protein sequence ID" value="MDK6900460.1"/>
    <property type="molecule type" value="Genomic_DNA"/>
</dbReference>
<evidence type="ECO:0000313" key="2">
    <source>
        <dbReference type="EMBL" id="MDK6900460.1"/>
    </source>
</evidence>
<dbReference type="Proteomes" id="UP001230629">
    <property type="component" value="Unassembled WGS sequence"/>
</dbReference>